<dbReference type="RefSeq" id="WP_179541725.1">
    <property type="nucleotide sequence ID" value="NZ_BAAALL010000006.1"/>
</dbReference>
<name>A0A7Z0GLU4_9MICC</name>
<evidence type="ECO:0000313" key="1">
    <source>
        <dbReference type="EMBL" id="NYJ78377.1"/>
    </source>
</evidence>
<reference evidence="1 2" key="1">
    <citation type="submission" date="2020-07" db="EMBL/GenBank/DDBJ databases">
        <title>Sequencing the genomes of 1000 actinobacteria strains.</title>
        <authorList>
            <person name="Klenk H.-P."/>
        </authorList>
    </citation>
    <scope>NUCLEOTIDE SEQUENCE [LARGE SCALE GENOMIC DNA]</scope>
    <source>
        <strain evidence="1 2">DSM 15475</strain>
    </source>
</reference>
<evidence type="ECO:0000313" key="2">
    <source>
        <dbReference type="Proteomes" id="UP000535437"/>
    </source>
</evidence>
<dbReference type="SUPFAM" id="SSF56784">
    <property type="entry name" value="HAD-like"/>
    <property type="match status" value="1"/>
</dbReference>
<dbReference type="Pfam" id="PF00702">
    <property type="entry name" value="Hydrolase"/>
    <property type="match status" value="1"/>
</dbReference>
<comment type="caution">
    <text evidence="1">The sequence shown here is derived from an EMBL/GenBank/DDBJ whole genome shotgun (WGS) entry which is preliminary data.</text>
</comment>
<dbReference type="InterPro" id="IPR023214">
    <property type="entry name" value="HAD_sf"/>
</dbReference>
<dbReference type="Proteomes" id="UP000535437">
    <property type="component" value="Unassembled WGS sequence"/>
</dbReference>
<sequence length="285" mass="30154">MTTPGSAPRTRLLLLDFDGTVCLGDDPVLAYAARVDAILTERGQQPLIRDAVARAFAADDLLVEEIAYDEYGVPLGVEQEPGHRLAADGTAHSAHPVSWPVQDGYQLVQLLARQAGLSDVEAGQAFLGGREDLLARGLESTDVHAPDGLAELLEQVRRTALVVLVTNSPAGAFAPWLRALGLTEAFDAVINDARKPFGMPEALRLACAVESPERPIAADQVLSVGDIWRNDLAPVAALGGTTLLLDRFATGLGEPDHRARRVADAVDIIGSWAGQESQLHGGVPG</sequence>
<dbReference type="AlphaFoldDB" id="A0A7Z0GLU4"/>
<dbReference type="EMBL" id="JACCFY010000001">
    <property type="protein sequence ID" value="NYJ78377.1"/>
    <property type="molecule type" value="Genomic_DNA"/>
</dbReference>
<proteinExistence type="predicted"/>
<dbReference type="CDD" id="cd01427">
    <property type="entry name" value="HAD_like"/>
    <property type="match status" value="1"/>
</dbReference>
<organism evidence="1 2">
    <name type="scientific">Nesterenkonia xinjiangensis</name>
    <dbReference type="NCBI Taxonomy" id="225327"/>
    <lineage>
        <taxon>Bacteria</taxon>
        <taxon>Bacillati</taxon>
        <taxon>Actinomycetota</taxon>
        <taxon>Actinomycetes</taxon>
        <taxon>Micrococcales</taxon>
        <taxon>Micrococcaceae</taxon>
        <taxon>Nesterenkonia</taxon>
    </lineage>
</organism>
<keyword evidence="2" id="KW-1185">Reference proteome</keyword>
<dbReference type="InterPro" id="IPR036412">
    <property type="entry name" value="HAD-like_sf"/>
</dbReference>
<gene>
    <name evidence="1" type="ORF">HNR09_001788</name>
</gene>
<dbReference type="Gene3D" id="3.40.50.1000">
    <property type="entry name" value="HAD superfamily/HAD-like"/>
    <property type="match status" value="1"/>
</dbReference>
<accession>A0A7Z0GLU4</accession>
<protein>
    <submittedName>
        <fullName evidence="1">FMN phosphatase YigB (HAD superfamily)</fullName>
    </submittedName>
</protein>